<keyword evidence="2" id="KW-1185">Reference proteome</keyword>
<reference evidence="1 2" key="1">
    <citation type="submission" date="2013-12" db="EMBL/GenBank/DDBJ databases">
        <title>Draft genome of the parsitic nematode Ancylostoma duodenale.</title>
        <authorList>
            <person name="Mitreva M."/>
        </authorList>
    </citation>
    <scope>NUCLEOTIDE SEQUENCE [LARGE SCALE GENOMIC DNA]</scope>
    <source>
        <strain evidence="1 2">Zhejiang</strain>
    </source>
</reference>
<dbReference type="OrthoDB" id="10311907at2759"/>
<dbReference type="Proteomes" id="UP000054047">
    <property type="component" value="Unassembled WGS sequence"/>
</dbReference>
<evidence type="ECO:0000313" key="2">
    <source>
        <dbReference type="Proteomes" id="UP000054047"/>
    </source>
</evidence>
<accession>A0A0C2CLV2</accession>
<evidence type="ECO:0000313" key="1">
    <source>
        <dbReference type="EMBL" id="KIH57573.1"/>
    </source>
</evidence>
<dbReference type="EMBL" id="KN734217">
    <property type="protein sequence ID" value="KIH57573.1"/>
    <property type="molecule type" value="Genomic_DNA"/>
</dbReference>
<sequence length="86" mass="9642">MLARIEGFMLAWAKPLIVCTKRIVKSTCINPFLYRFGVDRKRCSHNCSTMESGVGKVSARELDQSPFSDSIVRSVAGRSRVKSETM</sequence>
<organism evidence="1 2">
    <name type="scientific">Ancylostoma duodenale</name>
    <dbReference type="NCBI Taxonomy" id="51022"/>
    <lineage>
        <taxon>Eukaryota</taxon>
        <taxon>Metazoa</taxon>
        <taxon>Ecdysozoa</taxon>
        <taxon>Nematoda</taxon>
        <taxon>Chromadorea</taxon>
        <taxon>Rhabditida</taxon>
        <taxon>Rhabditina</taxon>
        <taxon>Rhabditomorpha</taxon>
        <taxon>Strongyloidea</taxon>
        <taxon>Ancylostomatidae</taxon>
        <taxon>Ancylostomatinae</taxon>
        <taxon>Ancylostoma</taxon>
    </lineage>
</organism>
<name>A0A0C2CLV2_9BILA</name>
<proteinExistence type="predicted"/>
<dbReference type="AlphaFoldDB" id="A0A0C2CLV2"/>
<gene>
    <name evidence="1" type="ORF">ANCDUO_12233</name>
</gene>
<protein>
    <submittedName>
        <fullName evidence="1">Uncharacterized protein</fullName>
    </submittedName>
</protein>